<dbReference type="PROSITE" id="PS51782">
    <property type="entry name" value="LYSM"/>
    <property type="match status" value="1"/>
</dbReference>
<feature type="region of interest" description="Disordered" evidence="2">
    <location>
        <begin position="126"/>
        <end position="165"/>
    </location>
</feature>
<dbReference type="InterPro" id="IPR011055">
    <property type="entry name" value="Dup_hybrid_motif"/>
</dbReference>
<keyword evidence="5" id="KW-1185">Reference proteome</keyword>
<dbReference type="SMART" id="SM00257">
    <property type="entry name" value="LysM"/>
    <property type="match status" value="1"/>
</dbReference>
<dbReference type="CDD" id="cd00118">
    <property type="entry name" value="LysM"/>
    <property type="match status" value="1"/>
</dbReference>
<accession>A0A5E4Z2M6</accession>
<name>A0A5E4Z2M6_9BURK</name>
<feature type="compositionally biased region" description="Low complexity" evidence="2">
    <location>
        <begin position="129"/>
        <end position="151"/>
    </location>
</feature>
<evidence type="ECO:0000259" key="3">
    <source>
        <dbReference type="PROSITE" id="PS51782"/>
    </source>
</evidence>
<dbReference type="Proteomes" id="UP000333828">
    <property type="component" value="Unassembled WGS sequence"/>
</dbReference>
<sequence>MEPTHLVRPPRLQPEVPTPLAASPHPIDLCNNRDIYAVRKLSNWRIGWSRWRAHAVSLAVCATLAACAGSPTYGPVPAGSYRVASGDTLYGIARANNASTADLVRWNGLTDPDKIEVGQVLRVVPPPGASTAPATAASGGASSGSAAKPRPKAQPAPKAAPAPVAPRTATNKIPMIWPADGPVLSNFNGSSNKGVDIGGKSGDPVYAAAAGKVVYAGSGLRGYGNLVMVQHDNGYLTAYAHNRAVLVKEGAAVTKGQKIAEMGDTDSHGTVKLHFEVRQKGTPFNPRDFLPSR</sequence>
<dbReference type="CDD" id="cd12797">
    <property type="entry name" value="M23_peptidase"/>
    <property type="match status" value="1"/>
</dbReference>
<dbReference type="Gene3D" id="2.70.70.10">
    <property type="entry name" value="Glucose Permease (Domain IIA)"/>
    <property type="match status" value="1"/>
</dbReference>
<keyword evidence="4" id="KW-0378">Hydrolase</keyword>
<evidence type="ECO:0000256" key="1">
    <source>
        <dbReference type="ARBA" id="ARBA00038420"/>
    </source>
</evidence>
<dbReference type="Pfam" id="PF01476">
    <property type="entry name" value="LysM"/>
    <property type="match status" value="1"/>
</dbReference>
<dbReference type="AlphaFoldDB" id="A0A5E4Z2M6"/>
<dbReference type="InterPro" id="IPR016047">
    <property type="entry name" value="M23ase_b-sheet_dom"/>
</dbReference>
<dbReference type="InterPro" id="IPR050570">
    <property type="entry name" value="Cell_wall_metabolism_enzyme"/>
</dbReference>
<organism evidence="4 5">
    <name type="scientific">Pandoraea iniqua</name>
    <dbReference type="NCBI Taxonomy" id="2508288"/>
    <lineage>
        <taxon>Bacteria</taxon>
        <taxon>Pseudomonadati</taxon>
        <taxon>Pseudomonadota</taxon>
        <taxon>Betaproteobacteria</taxon>
        <taxon>Burkholderiales</taxon>
        <taxon>Burkholderiaceae</taxon>
        <taxon>Pandoraea</taxon>
    </lineage>
</organism>
<dbReference type="GO" id="GO:0004222">
    <property type="term" value="F:metalloendopeptidase activity"/>
    <property type="evidence" value="ECO:0007669"/>
    <property type="project" value="TreeGrafter"/>
</dbReference>
<dbReference type="InterPro" id="IPR018392">
    <property type="entry name" value="LysM"/>
</dbReference>
<dbReference type="EMBL" id="CABPSI010000006">
    <property type="protein sequence ID" value="VVE55366.1"/>
    <property type="molecule type" value="Genomic_DNA"/>
</dbReference>
<dbReference type="SUPFAM" id="SSF54106">
    <property type="entry name" value="LysM domain"/>
    <property type="match status" value="1"/>
</dbReference>
<dbReference type="PANTHER" id="PTHR21666:SF263">
    <property type="entry name" value="MUREIN HYDROLASE ACTIVATOR NLPD"/>
    <property type="match status" value="1"/>
</dbReference>
<dbReference type="Pfam" id="PF01551">
    <property type="entry name" value="Peptidase_M23"/>
    <property type="match status" value="1"/>
</dbReference>
<feature type="compositionally biased region" description="Pro residues" evidence="2">
    <location>
        <begin position="152"/>
        <end position="164"/>
    </location>
</feature>
<gene>
    <name evidence="4" type="primary">nlpD_2</name>
    <name evidence="4" type="ORF">PIN31115_04980</name>
</gene>
<evidence type="ECO:0000256" key="2">
    <source>
        <dbReference type="SAM" id="MobiDB-lite"/>
    </source>
</evidence>
<evidence type="ECO:0000313" key="5">
    <source>
        <dbReference type="Proteomes" id="UP000333828"/>
    </source>
</evidence>
<reference evidence="4 5" key="1">
    <citation type="submission" date="2019-08" db="EMBL/GenBank/DDBJ databases">
        <authorList>
            <person name="Peeters C."/>
        </authorList>
    </citation>
    <scope>NUCLEOTIDE SEQUENCE [LARGE SCALE GENOMIC DNA]</scope>
    <source>
        <strain evidence="4 5">LMG 31115</strain>
    </source>
</reference>
<proteinExistence type="inferred from homology"/>
<dbReference type="Gene3D" id="3.10.350.10">
    <property type="entry name" value="LysM domain"/>
    <property type="match status" value="1"/>
</dbReference>
<dbReference type="SUPFAM" id="SSF51261">
    <property type="entry name" value="Duplicated hybrid motif"/>
    <property type="match status" value="1"/>
</dbReference>
<comment type="similarity">
    <text evidence="1">Belongs to the E.coli NlpD/Haemophilus LppB family.</text>
</comment>
<protein>
    <submittedName>
        <fullName evidence="4">Murein hydrolase activator NlpD</fullName>
    </submittedName>
</protein>
<evidence type="ECO:0000313" key="4">
    <source>
        <dbReference type="EMBL" id="VVE55366.1"/>
    </source>
</evidence>
<dbReference type="InterPro" id="IPR036779">
    <property type="entry name" value="LysM_dom_sf"/>
</dbReference>
<dbReference type="PANTHER" id="PTHR21666">
    <property type="entry name" value="PEPTIDASE-RELATED"/>
    <property type="match status" value="1"/>
</dbReference>
<feature type="domain" description="LysM" evidence="3">
    <location>
        <begin position="79"/>
        <end position="123"/>
    </location>
</feature>